<comment type="caution">
    <text evidence="2">The sequence shown here is derived from an EMBL/GenBank/DDBJ whole genome shotgun (WGS) entry which is preliminary data.</text>
</comment>
<keyword evidence="1" id="KW-1133">Transmembrane helix</keyword>
<accession>A0A644YT89</accession>
<gene>
    <name evidence="2" type="ORF">SDC9_77732</name>
</gene>
<feature type="transmembrane region" description="Helical" evidence="1">
    <location>
        <begin position="39"/>
        <end position="58"/>
    </location>
</feature>
<reference evidence="2" key="1">
    <citation type="submission" date="2019-08" db="EMBL/GenBank/DDBJ databases">
        <authorList>
            <person name="Kucharzyk K."/>
            <person name="Murdoch R.W."/>
            <person name="Higgins S."/>
            <person name="Loffler F."/>
        </authorList>
    </citation>
    <scope>NUCLEOTIDE SEQUENCE</scope>
</reference>
<proteinExistence type="predicted"/>
<organism evidence="2">
    <name type="scientific">bioreactor metagenome</name>
    <dbReference type="NCBI Taxonomy" id="1076179"/>
    <lineage>
        <taxon>unclassified sequences</taxon>
        <taxon>metagenomes</taxon>
        <taxon>ecological metagenomes</taxon>
    </lineage>
</organism>
<keyword evidence="1" id="KW-0472">Membrane</keyword>
<name>A0A644YT89_9ZZZZ</name>
<evidence type="ECO:0000256" key="1">
    <source>
        <dbReference type="SAM" id="Phobius"/>
    </source>
</evidence>
<dbReference type="AlphaFoldDB" id="A0A644YT89"/>
<sequence>MRFPNIKNPTREMEAGATRPAINVTTIGNKSLVILETLFGLYFILILRSFSVVHIFIAKGCIIGTSAMYEYAATAIGPM</sequence>
<evidence type="ECO:0000313" key="2">
    <source>
        <dbReference type="EMBL" id="MPM31178.1"/>
    </source>
</evidence>
<keyword evidence="1" id="KW-0812">Transmembrane</keyword>
<protein>
    <submittedName>
        <fullName evidence="2">Uncharacterized protein</fullName>
    </submittedName>
</protein>
<dbReference type="EMBL" id="VSSQ01005999">
    <property type="protein sequence ID" value="MPM31178.1"/>
    <property type="molecule type" value="Genomic_DNA"/>
</dbReference>